<dbReference type="Proteomes" id="UP001165089">
    <property type="component" value="Unassembled WGS sequence"/>
</dbReference>
<dbReference type="InterPro" id="IPR039420">
    <property type="entry name" value="WalR-like"/>
</dbReference>
<dbReference type="Gene3D" id="1.10.10.10">
    <property type="entry name" value="Winged helix-like DNA-binding domain superfamily/Winged helix DNA-binding domain"/>
    <property type="match status" value="1"/>
</dbReference>
<dbReference type="Gene3D" id="3.40.50.2300">
    <property type="match status" value="1"/>
</dbReference>
<evidence type="ECO:0000259" key="5">
    <source>
        <dbReference type="PROSITE" id="PS51755"/>
    </source>
</evidence>
<dbReference type="SUPFAM" id="SSF52172">
    <property type="entry name" value="CheY-like"/>
    <property type="match status" value="1"/>
</dbReference>
<feature type="DNA-binding region" description="OmpR/PhoB-type" evidence="3">
    <location>
        <begin position="122"/>
        <end position="220"/>
    </location>
</feature>
<protein>
    <submittedName>
        <fullName evidence="6">DNA-binding response regulator</fullName>
    </submittedName>
</protein>
<dbReference type="SMART" id="SM00448">
    <property type="entry name" value="REC"/>
    <property type="match status" value="1"/>
</dbReference>
<dbReference type="GO" id="GO:0003677">
    <property type="term" value="F:DNA binding"/>
    <property type="evidence" value="ECO:0007669"/>
    <property type="project" value="UniProtKB-KW"/>
</dbReference>
<dbReference type="InterPro" id="IPR011006">
    <property type="entry name" value="CheY-like_superfamily"/>
</dbReference>
<dbReference type="RefSeq" id="WP_285727009.1">
    <property type="nucleotide sequence ID" value="NZ_BSDD01000005.1"/>
</dbReference>
<proteinExistence type="predicted"/>
<keyword evidence="7" id="KW-1185">Reference proteome</keyword>
<accession>A0ABQ5Q9D8</accession>
<name>A0ABQ5Q9D8_9BACT</name>
<evidence type="ECO:0000256" key="3">
    <source>
        <dbReference type="PROSITE-ProRule" id="PRU01091"/>
    </source>
</evidence>
<feature type="domain" description="OmpR/PhoB-type" evidence="5">
    <location>
        <begin position="122"/>
        <end position="220"/>
    </location>
</feature>
<keyword evidence="2" id="KW-0597">Phosphoprotein</keyword>
<dbReference type="CDD" id="cd19935">
    <property type="entry name" value="REC_OmpR_CusR-like"/>
    <property type="match status" value="1"/>
</dbReference>
<reference evidence="6 7" key="1">
    <citation type="journal article" date="2023" name="Antonie Van Leeuwenhoek">
        <title>Mesoterricola silvestris gen. nov., sp. nov., Mesoterricola sediminis sp. nov., Geothrix oryzae sp. nov., Geothrix edaphica sp. nov., Geothrix rubra sp. nov., and Geothrix limicola sp. nov., six novel members of Acidobacteriota isolated from soils.</title>
        <authorList>
            <person name="Itoh H."/>
            <person name="Sugisawa Y."/>
            <person name="Mise K."/>
            <person name="Xu Z."/>
            <person name="Kuniyasu M."/>
            <person name="Ushijima N."/>
            <person name="Kawano K."/>
            <person name="Kobayashi E."/>
            <person name="Shiratori Y."/>
            <person name="Masuda Y."/>
            <person name="Senoo K."/>
        </authorList>
    </citation>
    <scope>NUCLEOTIDE SEQUENCE [LARGE SCALE GENOMIC DNA]</scope>
    <source>
        <strain evidence="6 7">Red803</strain>
    </source>
</reference>
<dbReference type="PANTHER" id="PTHR48111">
    <property type="entry name" value="REGULATOR OF RPOS"/>
    <property type="match status" value="1"/>
</dbReference>
<organism evidence="6 7">
    <name type="scientific">Geothrix rubra</name>
    <dbReference type="NCBI Taxonomy" id="2927977"/>
    <lineage>
        <taxon>Bacteria</taxon>
        <taxon>Pseudomonadati</taxon>
        <taxon>Acidobacteriota</taxon>
        <taxon>Holophagae</taxon>
        <taxon>Holophagales</taxon>
        <taxon>Holophagaceae</taxon>
        <taxon>Geothrix</taxon>
    </lineage>
</organism>
<evidence type="ECO:0000256" key="1">
    <source>
        <dbReference type="ARBA" id="ARBA00023125"/>
    </source>
</evidence>
<gene>
    <name evidence="6" type="primary">copR_1</name>
    <name evidence="6" type="ORF">GETHPA_26340</name>
</gene>
<dbReference type="PROSITE" id="PS51755">
    <property type="entry name" value="OMPR_PHOB"/>
    <property type="match status" value="1"/>
</dbReference>
<dbReference type="SMART" id="SM00862">
    <property type="entry name" value="Trans_reg_C"/>
    <property type="match status" value="1"/>
</dbReference>
<dbReference type="InterPro" id="IPR001789">
    <property type="entry name" value="Sig_transdc_resp-reg_receiver"/>
</dbReference>
<sequence length="223" mass="25006">MRLLLVEDDPRAARALERGLREEGFAVEVALDGEEGLFRAREGGFDCLILDVMLPKLDGFTLLAEARAAGVTAPAMFLTARDALPDRLRGLEAGGDYLVKPFAFSELVLRLHNLLQRNPPQGPERTVGDLHLDPVRRRVHRQGQRLDLTAQEYALLELLSRNAGHVVTRTRIAEELWEMAFDGDPNLVDAAVRRLRRKVDDPFPDKLIQTRRGVGYLLEAPRG</sequence>
<dbReference type="EMBL" id="BSDD01000005">
    <property type="protein sequence ID" value="GLH71101.1"/>
    <property type="molecule type" value="Genomic_DNA"/>
</dbReference>
<dbReference type="Pfam" id="PF00486">
    <property type="entry name" value="Trans_reg_C"/>
    <property type="match status" value="1"/>
</dbReference>
<dbReference type="PANTHER" id="PTHR48111:SF76">
    <property type="entry name" value="TWO-COMPONENT RESPONSE REGULATOR"/>
    <property type="match status" value="1"/>
</dbReference>
<evidence type="ECO:0000313" key="6">
    <source>
        <dbReference type="EMBL" id="GLH71101.1"/>
    </source>
</evidence>
<dbReference type="CDD" id="cd00383">
    <property type="entry name" value="trans_reg_C"/>
    <property type="match status" value="1"/>
</dbReference>
<evidence type="ECO:0000313" key="7">
    <source>
        <dbReference type="Proteomes" id="UP001165089"/>
    </source>
</evidence>
<dbReference type="Pfam" id="PF00072">
    <property type="entry name" value="Response_reg"/>
    <property type="match status" value="1"/>
</dbReference>
<evidence type="ECO:0000259" key="4">
    <source>
        <dbReference type="PROSITE" id="PS50110"/>
    </source>
</evidence>
<keyword evidence="1 3" id="KW-0238">DNA-binding</keyword>
<feature type="domain" description="Response regulatory" evidence="4">
    <location>
        <begin position="2"/>
        <end position="115"/>
    </location>
</feature>
<dbReference type="InterPro" id="IPR001867">
    <property type="entry name" value="OmpR/PhoB-type_DNA-bd"/>
</dbReference>
<comment type="caution">
    <text evidence="6">The sequence shown here is derived from an EMBL/GenBank/DDBJ whole genome shotgun (WGS) entry which is preliminary data.</text>
</comment>
<dbReference type="PROSITE" id="PS50110">
    <property type="entry name" value="RESPONSE_REGULATORY"/>
    <property type="match status" value="1"/>
</dbReference>
<evidence type="ECO:0000256" key="2">
    <source>
        <dbReference type="PROSITE-ProRule" id="PRU00169"/>
    </source>
</evidence>
<feature type="modified residue" description="4-aspartylphosphate" evidence="2">
    <location>
        <position position="51"/>
    </location>
</feature>
<dbReference type="InterPro" id="IPR036388">
    <property type="entry name" value="WH-like_DNA-bd_sf"/>
</dbReference>